<organism evidence="13 14">
    <name type="scientific">Clostridium aciditolerans</name>
    <dbReference type="NCBI Taxonomy" id="339861"/>
    <lineage>
        <taxon>Bacteria</taxon>
        <taxon>Bacillati</taxon>
        <taxon>Bacillota</taxon>
        <taxon>Clostridia</taxon>
        <taxon>Eubacteriales</taxon>
        <taxon>Clostridiaceae</taxon>
        <taxon>Clostridium</taxon>
    </lineage>
</organism>
<dbReference type="InterPro" id="IPR029151">
    <property type="entry name" value="Sensor-like_sf"/>
</dbReference>
<dbReference type="Proteomes" id="UP000622687">
    <property type="component" value="Unassembled WGS sequence"/>
</dbReference>
<feature type="transmembrane region" description="Helical" evidence="10">
    <location>
        <begin position="12"/>
        <end position="31"/>
    </location>
</feature>
<accession>A0A934M1Z2</accession>
<evidence type="ECO:0000313" key="13">
    <source>
        <dbReference type="EMBL" id="MBI6871365.1"/>
    </source>
</evidence>
<dbReference type="SMART" id="SM00283">
    <property type="entry name" value="MA"/>
    <property type="match status" value="1"/>
</dbReference>
<dbReference type="PANTHER" id="PTHR32089">
    <property type="entry name" value="METHYL-ACCEPTING CHEMOTAXIS PROTEIN MCPB"/>
    <property type="match status" value="1"/>
</dbReference>
<evidence type="ECO:0000256" key="7">
    <source>
        <dbReference type="ARBA" id="ARBA00023224"/>
    </source>
</evidence>
<dbReference type="GO" id="GO:0006935">
    <property type="term" value="P:chemotaxis"/>
    <property type="evidence" value="ECO:0007669"/>
    <property type="project" value="UniProtKB-KW"/>
</dbReference>
<dbReference type="InterPro" id="IPR003660">
    <property type="entry name" value="HAMP_dom"/>
</dbReference>
<comment type="subcellular location">
    <subcellularLocation>
        <location evidence="1">Cell membrane</location>
        <topology evidence="1">Multi-pass membrane protein</topology>
    </subcellularLocation>
</comment>
<comment type="caution">
    <text evidence="13">The sequence shown here is derived from an EMBL/GenBank/DDBJ whole genome shotgun (WGS) entry which is preliminary data.</text>
</comment>
<dbReference type="Gene3D" id="1.10.287.950">
    <property type="entry name" value="Methyl-accepting chemotaxis protein"/>
    <property type="match status" value="1"/>
</dbReference>
<dbReference type="GO" id="GO:0007165">
    <property type="term" value="P:signal transduction"/>
    <property type="evidence" value="ECO:0007669"/>
    <property type="project" value="UniProtKB-KW"/>
</dbReference>
<evidence type="ECO:0000256" key="1">
    <source>
        <dbReference type="ARBA" id="ARBA00004651"/>
    </source>
</evidence>
<evidence type="ECO:0000256" key="2">
    <source>
        <dbReference type="ARBA" id="ARBA00022475"/>
    </source>
</evidence>
<dbReference type="AlphaFoldDB" id="A0A934M1Z2"/>
<keyword evidence="2" id="KW-1003">Cell membrane</keyword>
<dbReference type="RefSeq" id="WP_211140828.1">
    <property type="nucleotide sequence ID" value="NZ_JAEEGB010000003.1"/>
</dbReference>
<dbReference type="PROSITE" id="PS50111">
    <property type="entry name" value="CHEMOTAXIS_TRANSDUC_2"/>
    <property type="match status" value="1"/>
</dbReference>
<reference evidence="13" key="1">
    <citation type="submission" date="2020-12" db="EMBL/GenBank/DDBJ databases">
        <title>Clostridium thailandense sp. nov., a novel acetogenic bacterium isolated from peat land soil in Thailand.</title>
        <authorList>
            <person name="Chaikitkaew S."/>
            <person name="Birkeland N.K."/>
        </authorList>
    </citation>
    <scope>NUCLEOTIDE SEQUENCE</scope>
    <source>
        <strain evidence="13">DSM 17425</strain>
    </source>
</reference>
<keyword evidence="3" id="KW-0145">Chemotaxis</keyword>
<keyword evidence="4 10" id="KW-0812">Transmembrane</keyword>
<dbReference type="Pfam" id="PF02743">
    <property type="entry name" value="dCache_1"/>
    <property type="match status" value="1"/>
</dbReference>
<dbReference type="CDD" id="cd12912">
    <property type="entry name" value="PDC2_MCP_like"/>
    <property type="match status" value="1"/>
</dbReference>
<dbReference type="PANTHER" id="PTHR32089:SF114">
    <property type="entry name" value="METHYL-ACCEPTING CHEMOTAXIS PROTEIN MCPB"/>
    <property type="match status" value="1"/>
</dbReference>
<dbReference type="PROSITE" id="PS50885">
    <property type="entry name" value="HAMP"/>
    <property type="match status" value="1"/>
</dbReference>
<dbReference type="Pfam" id="PF00015">
    <property type="entry name" value="MCPsignal"/>
    <property type="match status" value="1"/>
</dbReference>
<gene>
    <name evidence="13" type="ORF">I6U51_01425</name>
</gene>
<keyword evidence="14" id="KW-1185">Reference proteome</keyword>
<dbReference type="InterPro" id="IPR004089">
    <property type="entry name" value="MCPsignal_dom"/>
</dbReference>
<dbReference type="Gene3D" id="3.30.450.20">
    <property type="entry name" value="PAS domain"/>
    <property type="match status" value="2"/>
</dbReference>
<keyword evidence="5 10" id="KW-1133">Transmembrane helix</keyword>
<comment type="similarity">
    <text evidence="8">Belongs to the methyl-accepting chemotaxis (MCP) protein family.</text>
</comment>
<proteinExistence type="inferred from homology"/>
<dbReference type="Pfam" id="PF00672">
    <property type="entry name" value="HAMP"/>
    <property type="match status" value="1"/>
</dbReference>
<sequence length="665" mass="72159">MAKKRSIKGVIVGLLCASAVIPLLIVGIFSYTSQTKIFKEDLHVLLKSNLSEIISVIDKESKSNIEMVDMLAVNPDSQSIIRDPQSAQKLSITLDGIVQSHKSICNAYIGTVNGVFTVMPKQDVPAGFDPRQRPWYKDAVNKPEQVILTDPYEDSLKKGNFMVTFAKTVKDSSSGEMVGVSAIDIKLDDISKMVQEKKVGEKGYIVLLDKNGTVIGSKDKGILNKTPKELNWISKVISNKEEMYEDTINGTSYLISTTKDNSTGWIAAALIPKSELASRVNGARNMILLISLACLIAALFIGNLIAGLITKPVASLEKTLDKMKDGDFTENIDNNIAIHEIDRITKGINTVKDEMVLILSNIHQVSDDIRSSSGTLKTIAEQSSTAGEEISKVVQEIASGAGKQAEAMEESQNLIIQLESEVEESIIRAQNMVELSKGVKNSTENGTKIIKDLSDKFVLTSKSSREVSGKIKDLAEKSNEISTITETITSITEQTNLLALNASIEAARAGELGKGFAVVAGEVRKLAEQSAESALQINKVTNEIKASISDLLLKVEYSMSLDKATGESVTVTEKAFEHIAESIIKLEDSIKIVDKSLNEINNHKDLVISKIQEVSSVSQEIAATTEEVSASTEEQSAGLEEVVTASDILEGFSSDLNVLVKKFKI</sequence>
<keyword evidence="7 9" id="KW-0807">Transducer</keyword>
<evidence type="ECO:0000259" key="12">
    <source>
        <dbReference type="PROSITE" id="PS50885"/>
    </source>
</evidence>
<dbReference type="SUPFAM" id="SSF103190">
    <property type="entry name" value="Sensory domain-like"/>
    <property type="match status" value="1"/>
</dbReference>
<feature type="transmembrane region" description="Helical" evidence="10">
    <location>
        <begin position="286"/>
        <end position="309"/>
    </location>
</feature>
<evidence type="ECO:0000259" key="11">
    <source>
        <dbReference type="PROSITE" id="PS50111"/>
    </source>
</evidence>
<dbReference type="SUPFAM" id="SSF58104">
    <property type="entry name" value="Methyl-accepting chemotaxis protein (MCP) signaling domain"/>
    <property type="match status" value="1"/>
</dbReference>
<keyword evidence="6 10" id="KW-0472">Membrane</keyword>
<feature type="domain" description="Methyl-accepting transducer" evidence="11">
    <location>
        <begin position="379"/>
        <end position="636"/>
    </location>
</feature>
<evidence type="ECO:0000256" key="6">
    <source>
        <dbReference type="ARBA" id="ARBA00023136"/>
    </source>
</evidence>
<dbReference type="CDD" id="cd12913">
    <property type="entry name" value="PDC1_MCP_like"/>
    <property type="match status" value="1"/>
</dbReference>
<evidence type="ECO:0000256" key="10">
    <source>
        <dbReference type="SAM" id="Phobius"/>
    </source>
</evidence>
<evidence type="ECO:0000313" key="14">
    <source>
        <dbReference type="Proteomes" id="UP000622687"/>
    </source>
</evidence>
<protein>
    <submittedName>
        <fullName evidence="13">Methyl-accepting chemotaxis protein</fullName>
    </submittedName>
</protein>
<feature type="domain" description="HAMP" evidence="12">
    <location>
        <begin position="307"/>
        <end position="360"/>
    </location>
</feature>
<evidence type="ECO:0000256" key="5">
    <source>
        <dbReference type="ARBA" id="ARBA00022989"/>
    </source>
</evidence>
<evidence type="ECO:0000256" key="9">
    <source>
        <dbReference type="PROSITE-ProRule" id="PRU00284"/>
    </source>
</evidence>
<evidence type="ECO:0000256" key="8">
    <source>
        <dbReference type="ARBA" id="ARBA00029447"/>
    </source>
</evidence>
<dbReference type="InterPro" id="IPR033479">
    <property type="entry name" value="dCache_1"/>
</dbReference>
<name>A0A934M1Z2_9CLOT</name>
<evidence type="ECO:0000256" key="3">
    <source>
        <dbReference type="ARBA" id="ARBA00022500"/>
    </source>
</evidence>
<dbReference type="GO" id="GO:0005886">
    <property type="term" value="C:plasma membrane"/>
    <property type="evidence" value="ECO:0007669"/>
    <property type="project" value="UniProtKB-SubCell"/>
</dbReference>
<evidence type="ECO:0000256" key="4">
    <source>
        <dbReference type="ARBA" id="ARBA00022692"/>
    </source>
</evidence>
<dbReference type="EMBL" id="JAEEGB010000003">
    <property type="protein sequence ID" value="MBI6871365.1"/>
    <property type="molecule type" value="Genomic_DNA"/>
</dbReference>